<dbReference type="Gene3D" id="3.30.450.20">
    <property type="entry name" value="PAS domain"/>
    <property type="match status" value="1"/>
</dbReference>
<proteinExistence type="predicted"/>
<name>A0A0F9FSW5_9ZZZZ</name>
<dbReference type="InterPro" id="IPR035965">
    <property type="entry name" value="PAS-like_dom_sf"/>
</dbReference>
<reference evidence="1" key="1">
    <citation type="journal article" date="2015" name="Nature">
        <title>Complex archaea that bridge the gap between prokaryotes and eukaryotes.</title>
        <authorList>
            <person name="Spang A."/>
            <person name="Saw J.H."/>
            <person name="Jorgensen S.L."/>
            <person name="Zaremba-Niedzwiedzka K."/>
            <person name="Martijn J."/>
            <person name="Lind A.E."/>
            <person name="van Eijk R."/>
            <person name="Schleper C."/>
            <person name="Guy L."/>
            <person name="Ettema T.J."/>
        </authorList>
    </citation>
    <scope>NUCLEOTIDE SEQUENCE</scope>
</reference>
<dbReference type="EMBL" id="LAZR01029139">
    <property type="protein sequence ID" value="KKL60460.1"/>
    <property type="molecule type" value="Genomic_DNA"/>
</dbReference>
<accession>A0A0F9FSW5</accession>
<dbReference type="SUPFAM" id="SSF55785">
    <property type="entry name" value="PYP-like sensor domain (PAS domain)"/>
    <property type="match status" value="1"/>
</dbReference>
<protein>
    <recommendedName>
        <fullName evidence="2">PAS domain-containing protein</fullName>
    </recommendedName>
</protein>
<comment type="caution">
    <text evidence="1">The sequence shown here is derived from an EMBL/GenBank/DDBJ whole genome shotgun (WGS) entry which is preliminary data.</text>
</comment>
<dbReference type="AlphaFoldDB" id="A0A0F9FSW5"/>
<sequence length="122" mass="14025">MTYISEKENVKAKNIFEAIYKDSPIGIELFDSDGKLYDVNNSCMELFGVVNKGDVIGFDLFNDPNMPLEYVSQLKQRKTVKYESVFDFDLVKSQKLYETTKSGKIFIDVLITPLYLENSNKV</sequence>
<gene>
    <name evidence="1" type="ORF">LCGC14_2205120</name>
</gene>
<evidence type="ECO:0008006" key="2">
    <source>
        <dbReference type="Google" id="ProtNLM"/>
    </source>
</evidence>
<evidence type="ECO:0000313" key="1">
    <source>
        <dbReference type="EMBL" id="KKL60460.1"/>
    </source>
</evidence>
<feature type="non-terminal residue" evidence="1">
    <location>
        <position position="122"/>
    </location>
</feature>
<organism evidence="1">
    <name type="scientific">marine sediment metagenome</name>
    <dbReference type="NCBI Taxonomy" id="412755"/>
    <lineage>
        <taxon>unclassified sequences</taxon>
        <taxon>metagenomes</taxon>
        <taxon>ecological metagenomes</taxon>
    </lineage>
</organism>